<comment type="similarity">
    <text evidence="1 5">Belongs to the V-ATPase H subunit family.</text>
</comment>
<dbReference type="PANTHER" id="PTHR10698">
    <property type="entry name" value="V-TYPE PROTON ATPASE SUBUNIT H"/>
    <property type="match status" value="1"/>
</dbReference>
<sequence length="472" mass="54046">MRSTEQVKLIGKLATSEHTSTAEKRARILSHVPHWKKYELAGALPPGSSIKLMALHNQSLLVRSQLLGSNKQLRQLMLNCLSITPDLEPSQYVLTMLYELVRDDAGQYEGFIEIIKGVPIFDKFMAFLDRPKVDTYLTDKLLFFLTGLMSHANEGIFSLENVLTLLERIMIPKIESGDMSKPDKQTSNEDIISRKLQSLSSARSHCSNIGILDVLGNLVKVDSYRMIILLYPNVIEFLLNNLSSTSVTSHLYKACVIVWLISFNKDTIPILVEKNLIRSITNSIVDCRSEKVVRVSLNVLKNVVDNDTAVESIIDLGLLQYLTILEYEKWLDPDIYEEIRQGQIMINNKLKQFSNFDRYCLELDKKQFKWSFLHTEKFWHENFMNFEVDEFSAIKRLAQLVKVCEDPTTLAVACFDIGEFARLHPMGKQVLGKFNTKEILMALMTSPNREVAREALLSIQKLMLNRWSKSSN</sequence>
<name>A0A1J4MSP9_9CRYT</name>
<evidence type="ECO:0000256" key="4">
    <source>
        <dbReference type="ARBA" id="ARBA00023065"/>
    </source>
</evidence>
<evidence type="ECO:0000259" key="6">
    <source>
        <dbReference type="Pfam" id="PF11698"/>
    </source>
</evidence>
<proteinExistence type="inferred from homology"/>
<dbReference type="AlphaFoldDB" id="A0A1J4MSP9"/>
<reference evidence="7 8" key="1">
    <citation type="submission" date="2016-10" db="EMBL/GenBank/DDBJ databases">
        <title>Reductive evolution of mitochondrial metabolism and differential evolution of invasion-related proteins in Cryptosporidium.</title>
        <authorList>
            <person name="Liu S."/>
            <person name="Roellig D.M."/>
            <person name="Guo Y."/>
            <person name="Li N."/>
            <person name="Frace M.A."/>
            <person name="Tang K."/>
            <person name="Zhang L."/>
            <person name="Feng Y."/>
            <person name="Xiao L."/>
        </authorList>
    </citation>
    <scope>NUCLEOTIDE SEQUENCE [LARGE SCALE GENOMIC DNA]</scope>
    <source>
        <strain evidence="7">30847</strain>
    </source>
</reference>
<evidence type="ECO:0000256" key="1">
    <source>
        <dbReference type="ARBA" id="ARBA00008613"/>
    </source>
</evidence>
<dbReference type="PANTHER" id="PTHR10698:SF0">
    <property type="entry name" value="V-TYPE PROTON ATPASE SUBUNIT H"/>
    <property type="match status" value="1"/>
</dbReference>
<keyword evidence="2 5" id="KW-0813">Transport</keyword>
<evidence type="ECO:0000313" key="8">
    <source>
        <dbReference type="Proteomes" id="UP000186804"/>
    </source>
</evidence>
<keyword evidence="8" id="KW-1185">Reference proteome</keyword>
<protein>
    <recommendedName>
        <fullName evidence="5">V-type proton ATPase subunit H</fullName>
    </recommendedName>
</protein>
<dbReference type="VEuPathDB" id="CryptoDB:cand_002640"/>
<dbReference type="InterPro" id="IPR038497">
    <property type="entry name" value="ATPase_V1-cplx_hsu_C_sf"/>
</dbReference>
<feature type="domain" description="ATPase V1 complex subunit H C-terminal" evidence="6">
    <location>
        <begin position="353"/>
        <end position="467"/>
    </location>
</feature>
<comment type="caution">
    <text evidence="7">The sequence shown here is derived from an EMBL/GenBank/DDBJ whole genome shotgun (WGS) entry which is preliminary data.</text>
</comment>
<dbReference type="EMBL" id="LRBS01000072">
    <property type="protein sequence ID" value="OII75933.1"/>
    <property type="molecule type" value="Genomic_DNA"/>
</dbReference>
<dbReference type="GO" id="GO:0046961">
    <property type="term" value="F:proton-transporting ATPase activity, rotational mechanism"/>
    <property type="evidence" value="ECO:0007669"/>
    <property type="project" value="UniProtKB-UniRule"/>
</dbReference>
<keyword evidence="4 5" id="KW-0406">Ion transport</keyword>
<dbReference type="InterPro" id="IPR004908">
    <property type="entry name" value="ATPase_V1-cplx_hsu"/>
</dbReference>
<dbReference type="RefSeq" id="XP_067067779.1">
    <property type="nucleotide sequence ID" value="XM_067210512.1"/>
</dbReference>
<comment type="function">
    <text evidence="5">Subunit of the V1 complex of vacuolar(H+)-ATPase (V-ATPase), a multisubunit enzyme composed of a peripheral complex (V1) that hydrolyzes ATP and a membrane integral complex (V0) that translocates protons. V-ATPase is responsible for acidifying and maintaining the pH of intracellular compartments.</text>
</comment>
<evidence type="ECO:0000256" key="3">
    <source>
        <dbReference type="ARBA" id="ARBA00022781"/>
    </source>
</evidence>
<evidence type="ECO:0000256" key="5">
    <source>
        <dbReference type="PIRNR" id="PIRNR032184"/>
    </source>
</evidence>
<gene>
    <name evidence="7" type="ORF">cand_002640</name>
</gene>
<evidence type="ECO:0000256" key="2">
    <source>
        <dbReference type="ARBA" id="ARBA00022448"/>
    </source>
</evidence>
<dbReference type="InterPro" id="IPR011989">
    <property type="entry name" value="ARM-like"/>
</dbReference>
<dbReference type="InterPro" id="IPR011987">
    <property type="entry name" value="ATPase_V1-cplx_hsu_C"/>
</dbReference>
<keyword evidence="3 5" id="KW-0375">Hydrogen ion transport</keyword>
<dbReference type="GO" id="GO:0000221">
    <property type="term" value="C:vacuolar proton-transporting V-type ATPase, V1 domain"/>
    <property type="evidence" value="ECO:0007669"/>
    <property type="project" value="UniProtKB-UniRule"/>
</dbReference>
<dbReference type="Pfam" id="PF11698">
    <property type="entry name" value="V-ATPase_H_C"/>
    <property type="match status" value="1"/>
</dbReference>
<dbReference type="OrthoDB" id="10263554at2759"/>
<dbReference type="Pfam" id="PF03224">
    <property type="entry name" value="V-ATPase_H_N"/>
    <property type="match status" value="1"/>
</dbReference>
<evidence type="ECO:0000313" key="7">
    <source>
        <dbReference type="EMBL" id="OII75933.1"/>
    </source>
</evidence>
<dbReference type="Gene3D" id="1.25.10.10">
    <property type="entry name" value="Leucine-rich Repeat Variant"/>
    <property type="match status" value="1"/>
</dbReference>
<dbReference type="GeneID" id="92364449"/>
<accession>A0A1J4MSP9</accession>
<dbReference type="PIRSF" id="PIRSF032184">
    <property type="entry name" value="ATPase_V1_H"/>
    <property type="match status" value="1"/>
</dbReference>
<organism evidence="7 8">
    <name type="scientific">Cryptosporidium andersoni</name>
    <dbReference type="NCBI Taxonomy" id="117008"/>
    <lineage>
        <taxon>Eukaryota</taxon>
        <taxon>Sar</taxon>
        <taxon>Alveolata</taxon>
        <taxon>Apicomplexa</taxon>
        <taxon>Conoidasida</taxon>
        <taxon>Coccidia</taxon>
        <taxon>Eucoccidiorida</taxon>
        <taxon>Eimeriorina</taxon>
        <taxon>Cryptosporidiidae</taxon>
        <taxon>Cryptosporidium</taxon>
    </lineage>
</organism>
<dbReference type="Proteomes" id="UP000186804">
    <property type="component" value="Unassembled WGS sequence"/>
</dbReference>
<comment type="subunit">
    <text evidence="5">V-ATPase is a heteromultimeric enzyme made up of two complexes: the ATP-hydrolytic V1 complex and the proton translocation V0 complex.</text>
</comment>
<dbReference type="SUPFAM" id="SSF48371">
    <property type="entry name" value="ARM repeat"/>
    <property type="match status" value="1"/>
</dbReference>
<dbReference type="Gene3D" id="1.25.40.150">
    <property type="entry name" value="V-type ATPase, subunit H, C-terminal domain"/>
    <property type="match status" value="1"/>
</dbReference>
<dbReference type="InterPro" id="IPR016024">
    <property type="entry name" value="ARM-type_fold"/>
</dbReference>